<protein>
    <submittedName>
        <fullName evidence="1">Uncharacterized protein</fullName>
    </submittedName>
</protein>
<dbReference type="AlphaFoldDB" id="T1H557"/>
<sequence>MIGLSCPVTYNPADFIIEVTAGEYGPDHLDQMVNAVENGKVTRWCP</sequence>
<keyword evidence="2" id="KW-1185">Reference proteome</keyword>
<dbReference type="Proteomes" id="UP000015102">
    <property type="component" value="Unassembled WGS sequence"/>
</dbReference>
<evidence type="ECO:0000313" key="1">
    <source>
        <dbReference type="EnsemblMetazoa" id="MESCA011432-PA"/>
    </source>
</evidence>
<name>T1H557_MEGSC</name>
<dbReference type="EMBL" id="CAQQ02072088">
    <property type="status" value="NOT_ANNOTATED_CDS"/>
    <property type="molecule type" value="Genomic_DNA"/>
</dbReference>
<dbReference type="STRING" id="36166.T1H557"/>
<organism evidence="1 2">
    <name type="scientific">Megaselia scalaris</name>
    <name type="common">Humpbacked fly</name>
    <name type="synonym">Phora scalaris</name>
    <dbReference type="NCBI Taxonomy" id="36166"/>
    <lineage>
        <taxon>Eukaryota</taxon>
        <taxon>Metazoa</taxon>
        <taxon>Ecdysozoa</taxon>
        <taxon>Arthropoda</taxon>
        <taxon>Hexapoda</taxon>
        <taxon>Insecta</taxon>
        <taxon>Pterygota</taxon>
        <taxon>Neoptera</taxon>
        <taxon>Endopterygota</taxon>
        <taxon>Diptera</taxon>
        <taxon>Brachycera</taxon>
        <taxon>Muscomorpha</taxon>
        <taxon>Platypezoidea</taxon>
        <taxon>Phoridae</taxon>
        <taxon>Megaseliini</taxon>
        <taxon>Megaselia</taxon>
    </lineage>
</organism>
<reference evidence="1" key="2">
    <citation type="submission" date="2015-06" db="UniProtKB">
        <authorList>
            <consortium name="EnsemblMetazoa"/>
        </authorList>
    </citation>
    <scope>IDENTIFICATION</scope>
</reference>
<evidence type="ECO:0000313" key="2">
    <source>
        <dbReference type="Proteomes" id="UP000015102"/>
    </source>
</evidence>
<reference evidence="2" key="1">
    <citation type="submission" date="2013-02" db="EMBL/GenBank/DDBJ databases">
        <authorList>
            <person name="Hughes D."/>
        </authorList>
    </citation>
    <scope>NUCLEOTIDE SEQUENCE</scope>
    <source>
        <strain>Durham</strain>
        <strain evidence="2">NC isolate 2 -- Noor lab</strain>
    </source>
</reference>
<proteinExistence type="predicted"/>
<dbReference type="EnsemblMetazoa" id="MESCA011432-RA">
    <property type="protein sequence ID" value="MESCA011432-PA"/>
    <property type="gene ID" value="MESCA011432"/>
</dbReference>
<dbReference type="HOGENOM" id="CLU_3194083_0_0_1"/>
<accession>T1H557</accession>